<accession>A0A0K2TBV2</accession>
<name>A0A0K2TBV2_LEPSM</name>
<organism evidence="1">
    <name type="scientific">Lepeophtheirus salmonis</name>
    <name type="common">Salmon louse</name>
    <name type="synonym">Caligus salmonis</name>
    <dbReference type="NCBI Taxonomy" id="72036"/>
    <lineage>
        <taxon>Eukaryota</taxon>
        <taxon>Metazoa</taxon>
        <taxon>Ecdysozoa</taxon>
        <taxon>Arthropoda</taxon>
        <taxon>Crustacea</taxon>
        <taxon>Multicrustacea</taxon>
        <taxon>Hexanauplia</taxon>
        <taxon>Copepoda</taxon>
        <taxon>Siphonostomatoida</taxon>
        <taxon>Caligidae</taxon>
        <taxon>Lepeophtheirus</taxon>
    </lineage>
</organism>
<protein>
    <submittedName>
        <fullName evidence="1">Uncharacterized protein</fullName>
    </submittedName>
</protein>
<evidence type="ECO:0000313" key="1">
    <source>
        <dbReference type="EMBL" id="CDW23057.1"/>
    </source>
</evidence>
<reference evidence="1" key="1">
    <citation type="submission" date="2014-05" db="EMBL/GenBank/DDBJ databases">
        <authorList>
            <person name="Chronopoulou M."/>
        </authorList>
    </citation>
    <scope>NUCLEOTIDE SEQUENCE</scope>
    <source>
        <tissue evidence="1">Whole organism</tissue>
    </source>
</reference>
<proteinExistence type="predicted"/>
<dbReference type="EMBL" id="HACA01005696">
    <property type="protein sequence ID" value="CDW23057.1"/>
    <property type="molecule type" value="Transcribed_RNA"/>
</dbReference>
<sequence length="34" mass="3774">MFMLNPLGAPQSALTIAKIHCHCRGSISKRLHQN</sequence>
<dbReference type="AlphaFoldDB" id="A0A0K2TBV2"/>